<dbReference type="Gene3D" id="2.60.40.3650">
    <property type="match status" value="1"/>
</dbReference>
<evidence type="ECO:0000313" key="4">
    <source>
        <dbReference type="EMBL" id="MCJ1961334.1"/>
    </source>
</evidence>
<accession>A0ABT0ADU1</accession>
<feature type="signal peptide" evidence="1">
    <location>
        <begin position="1"/>
        <end position="22"/>
    </location>
</feature>
<evidence type="ECO:0000259" key="3">
    <source>
        <dbReference type="Pfam" id="PF17899"/>
    </source>
</evidence>
<dbReference type="RefSeq" id="WP_243800305.1">
    <property type="nucleotide sequence ID" value="NZ_JALHAT010000018.1"/>
</dbReference>
<dbReference type="InterPro" id="IPR036034">
    <property type="entry name" value="PDZ_sf"/>
</dbReference>
<reference evidence="4" key="1">
    <citation type="submission" date="2022-03" db="EMBL/GenBank/DDBJ databases">
        <title>Identification of a novel bacterium isolated from mangrove sediments.</title>
        <authorList>
            <person name="Pan X."/>
        </authorList>
    </citation>
    <scope>NUCLEOTIDE SEQUENCE</scope>
    <source>
        <strain evidence="4">B2637</strain>
    </source>
</reference>
<dbReference type="PIRSF" id="PIRSF016493">
    <property type="entry name" value="Glycyl_aminpptds"/>
    <property type="match status" value="1"/>
</dbReference>
<dbReference type="InterPro" id="IPR040756">
    <property type="entry name" value="Peptidase_M61_N"/>
</dbReference>
<feature type="domain" description="Peptidase M61 N-terminal" evidence="3">
    <location>
        <begin position="53"/>
        <end position="226"/>
    </location>
</feature>
<dbReference type="EMBL" id="JALHAT010000018">
    <property type="protein sequence ID" value="MCJ1961334.1"/>
    <property type="molecule type" value="Genomic_DNA"/>
</dbReference>
<sequence>MKYHTALVSLSALLFASSALNAQDAARSTPMAPDLPPAMPAAQDVDYAGTVSLDIDATDVTRGVYSVTQVFPVAAGTKDLILMQPGWLPGNHSETGPYSLLANFHFYADGKEISWVRDTVAVNAFHLALPEGTKAVTASFVHTSPVRGNEGRITMTREMLNLQWEKMSLYPAGYYTRRIPYKASVKVPAGWDVFTALDGKVRSGDTLTWDVTDYQRLVDSPIFAGKYAQSWDLGHEVTMNAVADKPELLGIAPEHMEYYRNLVDESLATFGARHFDTYDFLLALTDRMGGIGLEHHRSSENQYEPKAFIDWDAMDWDHNVIAHEFVHSWNGKYRRPADLWTPDYQQPMQNTLMWVYEGQTQFWGYILAARSGVQSKQTVIDQFAVAAAKYLEGTPGRSWRSVEDTTHAPQLARRRPLPFVSLTRSEDYYVEGALTWLEADQIIRSGTKGKKGLDDFAKAFFGMRDGDWGELTYDFDEVVETLNGVYAYDWADFLKTRLYKTNQPAPMRGIEMAGYKLVWKEEPNSYEKGRAGYSNSLNLTYSLGVGLSADGTVGATLWDSPAFDAGLVNGSQIVAVNGESYSADTIKKAITAAKTGNAAADTPIELLVKRGDHYETVAIDYHQGLRFPWLESTTPGKENGFDRLLDARTR</sequence>
<dbReference type="InterPro" id="IPR007963">
    <property type="entry name" value="Peptidase_M61_catalytic"/>
</dbReference>
<keyword evidence="5" id="KW-1185">Reference proteome</keyword>
<dbReference type="Pfam" id="PF05299">
    <property type="entry name" value="Peptidase_M61"/>
    <property type="match status" value="1"/>
</dbReference>
<proteinExistence type="predicted"/>
<protein>
    <submittedName>
        <fullName evidence="4">Peptidase M61</fullName>
    </submittedName>
</protein>
<evidence type="ECO:0000313" key="5">
    <source>
        <dbReference type="Proteomes" id="UP001162802"/>
    </source>
</evidence>
<keyword evidence="1" id="KW-0732">Signal</keyword>
<gene>
    <name evidence="4" type="ORF">MTR65_11630</name>
</gene>
<feature type="domain" description="Peptidase M61 catalytic" evidence="2">
    <location>
        <begin position="319"/>
        <end position="434"/>
    </location>
</feature>
<dbReference type="InterPro" id="IPR024191">
    <property type="entry name" value="Peptidase_M61"/>
</dbReference>
<dbReference type="InterPro" id="IPR027268">
    <property type="entry name" value="Peptidase_M4/M1_CTD_sf"/>
</dbReference>
<dbReference type="Gene3D" id="2.30.42.10">
    <property type="match status" value="1"/>
</dbReference>
<dbReference type="Pfam" id="PF17899">
    <property type="entry name" value="Peptidase_M61_N"/>
    <property type="match status" value="1"/>
</dbReference>
<name>A0ABT0ADU1_9SPHN</name>
<dbReference type="SUPFAM" id="SSF50156">
    <property type="entry name" value="PDZ domain-like"/>
    <property type="match status" value="1"/>
</dbReference>
<evidence type="ECO:0000256" key="1">
    <source>
        <dbReference type="SAM" id="SignalP"/>
    </source>
</evidence>
<organism evidence="4 5">
    <name type="scientific">Novosphingobium mangrovi</name>
    <name type="common">ex Hu et al. 2023</name>
    <dbReference type="NCBI Taxonomy" id="2930094"/>
    <lineage>
        <taxon>Bacteria</taxon>
        <taxon>Pseudomonadati</taxon>
        <taxon>Pseudomonadota</taxon>
        <taxon>Alphaproteobacteria</taxon>
        <taxon>Sphingomonadales</taxon>
        <taxon>Sphingomonadaceae</taxon>
        <taxon>Novosphingobium</taxon>
    </lineage>
</organism>
<evidence type="ECO:0000259" key="2">
    <source>
        <dbReference type="Pfam" id="PF05299"/>
    </source>
</evidence>
<dbReference type="Proteomes" id="UP001162802">
    <property type="component" value="Unassembled WGS sequence"/>
</dbReference>
<feature type="chain" id="PRO_5045719909" evidence="1">
    <location>
        <begin position="23"/>
        <end position="650"/>
    </location>
</feature>
<comment type="caution">
    <text evidence="4">The sequence shown here is derived from an EMBL/GenBank/DDBJ whole genome shotgun (WGS) entry which is preliminary data.</text>
</comment>
<dbReference type="Gene3D" id="1.10.390.10">
    <property type="entry name" value="Neutral Protease Domain 2"/>
    <property type="match status" value="1"/>
</dbReference>